<organism evidence="1 2">
    <name type="scientific">Bacillus phage BSP38</name>
    <dbReference type="NCBI Taxonomy" id="2283013"/>
    <lineage>
        <taxon>Viruses</taxon>
        <taxon>Duplodnaviria</taxon>
        <taxon>Heunggongvirae</taxon>
        <taxon>Uroviricota</taxon>
        <taxon>Caudoviricetes</taxon>
        <taxon>Herelleviridae</taxon>
        <taxon>Bastillevirinae</taxon>
        <taxon>Jeonjuvirus</taxon>
        <taxon>Jeonjuvirus BSP38</taxon>
    </lineage>
</organism>
<sequence>MNKIEVYTVVSISGGLERYLVYAGVDKKEARRVAGIEASEGLDVELMTWVDGVQIAEEFIQPD</sequence>
<accession>A0A345MJN1</accession>
<protein>
    <submittedName>
        <fullName evidence="1">Uncharacterized protein</fullName>
    </submittedName>
</protein>
<dbReference type="Proteomes" id="UP000260425">
    <property type="component" value="Segment"/>
</dbReference>
<reference evidence="1 2" key="1">
    <citation type="submission" date="2018-07" db="EMBL/GenBank/DDBJ databases">
        <title>Complete nucleotide sequence of Bacillus phage BSP38.</title>
        <authorList>
            <person name="Ghosh K."/>
            <person name="Kim K.-P."/>
        </authorList>
    </citation>
    <scope>NUCLEOTIDE SEQUENCE [LARGE SCALE GENOMIC DNA]</scope>
</reference>
<evidence type="ECO:0000313" key="1">
    <source>
        <dbReference type="EMBL" id="AXH71063.1"/>
    </source>
</evidence>
<dbReference type="EMBL" id="MH606185">
    <property type="protein sequence ID" value="AXH71063.1"/>
    <property type="molecule type" value="Genomic_DNA"/>
</dbReference>
<evidence type="ECO:0000313" key="2">
    <source>
        <dbReference type="Proteomes" id="UP000260425"/>
    </source>
</evidence>
<keyword evidence="2" id="KW-1185">Reference proteome</keyword>
<proteinExistence type="predicted"/>
<gene>
    <name evidence="1" type="ORF">BSP38_021</name>
</gene>
<name>A0A345MJN1_BPBSP</name>
<organismHost>
    <name type="scientific">Bacillus subtilis</name>
    <dbReference type="NCBI Taxonomy" id="1423"/>
</organismHost>